<evidence type="ECO:0000256" key="1">
    <source>
        <dbReference type="ARBA" id="ARBA00022729"/>
    </source>
</evidence>
<feature type="chain" id="PRO_5035461663" evidence="2">
    <location>
        <begin position="22"/>
        <end position="582"/>
    </location>
</feature>
<evidence type="ECO:0000313" key="4">
    <source>
        <dbReference type="Proteomes" id="UP000801492"/>
    </source>
</evidence>
<dbReference type="InterPro" id="IPR036846">
    <property type="entry name" value="GM2-AP_sf"/>
</dbReference>
<keyword evidence="4" id="KW-1185">Reference proteome</keyword>
<feature type="signal peptide" evidence="2">
    <location>
        <begin position="1"/>
        <end position="21"/>
    </location>
</feature>
<protein>
    <submittedName>
        <fullName evidence="3">Uncharacterized protein</fullName>
    </submittedName>
</protein>
<dbReference type="OrthoDB" id="6739132at2759"/>
<name>A0A8K0CWP7_IGNLU</name>
<sequence>MLTALFLSFFFLYYCSFSAEAQSAANFIIERVYNCENVSNQIITLIVKPKTFTLPQIVDITIITPIPIGNQLKLSAKIDLQGKLTMENWQHLVTIEDDLCRFFHMYMGPIAHDMETAMGIPNGGCPIPKAQSAANFIIENFYNCEDIPNQKVNLNIKPKTFFQPEVVDVTLITPIPLGNQLKISADIDLENTFRSKNWQRLVTIEDDFCRGHYHVVNYTVDWNMLRVQGIPFGKLRVTTKYVEKRDKNVISCIAQSTANLIIESSNKCKDVPNQKIDITVKPKTFFNPQVIDVTVITAIPIGNQLKFSIKLDLENKFSVDNWQHLVTIEDDYCRALQMYLGPLGYDILYAMGIPKGSCPIPKGHYHVVNYTMDLNMLRLQGIPFGKLRVTPKFIEKRDKNVVSCTAQSARNLIIESSHKCEDVPNQKIVLIVEPKTFSSPQVVDITLITPIPLGDQLKFSIKIDLENKFDVNNWQHLVTIEDDFCRAVQIYVGPIGYDILYFMGIPRTCPVPKVLRNSYLVFIHLINSCLQGHYHAVNYTMNLNQLKLQTIPFGKLHITIKFVEKRDKNVISCVVFIVSNRN</sequence>
<dbReference type="AlphaFoldDB" id="A0A8K0CWP7"/>
<evidence type="ECO:0000313" key="3">
    <source>
        <dbReference type="EMBL" id="KAF2895133.1"/>
    </source>
</evidence>
<keyword evidence="1 2" id="KW-0732">Signal</keyword>
<gene>
    <name evidence="3" type="ORF">ILUMI_11038</name>
</gene>
<organism evidence="3 4">
    <name type="scientific">Ignelater luminosus</name>
    <name type="common">Cucubano</name>
    <name type="synonym">Pyrophorus luminosus</name>
    <dbReference type="NCBI Taxonomy" id="2038154"/>
    <lineage>
        <taxon>Eukaryota</taxon>
        <taxon>Metazoa</taxon>
        <taxon>Ecdysozoa</taxon>
        <taxon>Arthropoda</taxon>
        <taxon>Hexapoda</taxon>
        <taxon>Insecta</taxon>
        <taxon>Pterygota</taxon>
        <taxon>Neoptera</taxon>
        <taxon>Endopterygota</taxon>
        <taxon>Coleoptera</taxon>
        <taxon>Polyphaga</taxon>
        <taxon>Elateriformia</taxon>
        <taxon>Elateroidea</taxon>
        <taxon>Elateridae</taxon>
        <taxon>Agrypninae</taxon>
        <taxon>Pyrophorini</taxon>
        <taxon>Ignelater</taxon>
    </lineage>
</organism>
<dbReference type="EMBL" id="VTPC01006217">
    <property type="protein sequence ID" value="KAF2895133.1"/>
    <property type="molecule type" value="Genomic_DNA"/>
</dbReference>
<reference evidence="3" key="1">
    <citation type="submission" date="2019-08" db="EMBL/GenBank/DDBJ databases">
        <title>The genome of the North American firefly Photinus pyralis.</title>
        <authorList>
            <consortium name="Photinus pyralis genome working group"/>
            <person name="Fallon T.R."/>
            <person name="Sander Lower S.E."/>
            <person name="Weng J.-K."/>
        </authorList>
    </citation>
    <scope>NUCLEOTIDE SEQUENCE</scope>
    <source>
        <strain evidence="3">TRF0915ILg1</strain>
        <tissue evidence="3">Whole body</tissue>
    </source>
</reference>
<accession>A0A8K0CWP7</accession>
<comment type="caution">
    <text evidence="3">The sequence shown here is derived from an EMBL/GenBank/DDBJ whole genome shotgun (WGS) entry which is preliminary data.</text>
</comment>
<proteinExistence type="predicted"/>
<evidence type="ECO:0000256" key="2">
    <source>
        <dbReference type="SAM" id="SignalP"/>
    </source>
</evidence>
<dbReference type="Proteomes" id="UP000801492">
    <property type="component" value="Unassembled WGS sequence"/>
</dbReference>
<dbReference type="Gene3D" id="2.70.220.10">
    <property type="entry name" value="Ganglioside GM2 activator"/>
    <property type="match status" value="1"/>
</dbReference>